<dbReference type="EMBL" id="BAAACG010000013">
    <property type="protein sequence ID" value="GAA0744564.1"/>
    <property type="molecule type" value="Genomic_DNA"/>
</dbReference>
<dbReference type="InterPro" id="IPR036653">
    <property type="entry name" value="CinA-like_C"/>
</dbReference>
<dbReference type="NCBIfam" id="TIGR00199">
    <property type="entry name" value="PncC_domain"/>
    <property type="match status" value="1"/>
</dbReference>
<keyword evidence="3" id="KW-1185">Reference proteome</keyword>
<dbReference type="Pfam" id="PF02464">
    <property type="entry name" value="CinA"/>
    <property type="match status" value="1"/>
</dbReference>
<dbReference type="Proteomes" id="UP001501510">
    <property type="component" value="Unassembled WGS sequence"/>
</dbReference>
<gene>
    <name evidence="2" type="ORF">GCM10008906_29630</name>
</gene>
<proteinExistence type="predicted"/>
<protein>
    <recommendedName>
        <fullName evidence="1">CinA C-terminal domain-containing protein</fullName>
    </recommendedName>
</protein>
<accession>A0ABN1JQE4</accession>
<comment type="caution">
    <text evidence="2">The sequence shown here is derived from an EMBL/GenBank/DDBJ whole genome shotgun (WGS) entry which is preliminary data.</text>
</comment>
<dbReference type="Gene3D" id="3.90.950.20">
    <property type="entry name" value="CinA-like"/>
    <property type="match status" value="1"/>
</dbReference>
<organism evidence="2 3">
    <name type="scientific">Clostridium oceanicum</name>
    <dbReference type="NCBI Taxonomy" id="1543"/>
    <lineage>
        <taxon>Bacteria</taxon>
        <taxon>Bacillati</taxon>
        <taxon>Bacillota</taxon>
        <taxon>Clostridia</taxon>
        <taxon>Eubacteriales</taxon>
        <taxon>Clostridiaceae</taxon>
        <taxon>Clostridium</taxon>
    </lineage>
</organism>
<evidence type="ECO:0000259" key="1">
    <source>
        <dbReference type="Pfam" id="PF02464"/>
    </source>
</evidence>
<evidence type="ECO:0000313" key="3">
    <source>
        <dbReference type="Proteomes" id="UP001501510"/>
    </source>
</evidence>
<evidence type="ECO:0000313" key="2">
    <source>
        <dbReference type="EMBL" id="GAA0744564.1"/>
    </source>
</evidence>
<dbReference type="InterPro" id="IPR008136">
    <property type="entry name" value="CinA_C"/>
</dbReference>
<name>A0ABN1JQE4_9CLOT</name>
<feature type="domain" description="CinA C-terminal" evidence="1">
    <location>
        <begin position="20"/>
        <end position="171"/>
    </location>
</feature>
<sequence length="174" mass="18791">MDKKNNITTKENKKNMDNNKVEFIVGKLLTEKNLTISTAESCTGGLLAGTLINYPGISSSFLEGAVTYSNESKMKRLNVKKETLDKHGAVSTETAKEMAEGIRKSSNTDIGISTTGVAGPGGGTKEKPVGLVYIGINIHDKTLVEKLNCSGDRQSVRNTVVNKTLDMLKKELLK</sequence>
<dbReference type="SUPFAM" id="SSF142433">
    <property type="entry name" value="CinA-like"/>
    <property type="match status" value="1"/>
</dbReference>
<reference evidence="2 3" key="1">
    <citation type="journal article" date="2019" name="Int. J. Syst. Evol. Microbiol.">
        <title>The Global Catalogue of Microorganisms (GCM) 10K type strain sequencing project: providing services to taxonomists for standard genome sequencing and annotation.</title>
        <authorList>
            <consortium name="The Broad Institute Genomics Platform"/>
            <consortium name="The Broad Institute Genome Sequencing Center for Infectious Disease"/>
            <person name="Wu L."/>
            <person name="Ma J."/>
        </authorList>
    </citation>
    <scope>NUCLEOTIDE SEQUENCE [LARGE SCALE GENOMIC DNA]</scope>
    <source>
        <strain evidence="2 3">JCM 1407</strain>
    </source>
</reference>